<dbReference type="PANTHER" id="PTHR19375">
    <property type="entry name" value="HEAT SHOCK PROTEIN 70KDA"/>
    <property type="match status" value="1"/>
</dbReference>
<keyword evidence="3 4" id="KW-0067">ATP-binding</keyword>
<dbReference type="FunFam" id="3.30.420.40:FF:000406">
    <property type="entry name" value="Chaperone protein DnaK HSP70"/>
    <property type="match status" value="1"/>
</dbReference>
<dbReference type="PROSITE" id="PS00297">
    <property type="entry name" value="HSP70_1"/>
    <property type="match status" value="1"/>
</dbReference>
<proteinExistence type="inferred from homology"/>
<evidence type="ECO:0000256" key="1">
    <source>
        <dbReference type="ARBA" id="ARBA00004319"/>
    </source>
</evidence>
<dbReference type="FunFam" id="3.30.30.30:FF:000005">
    <property type="entry name" value="Heat shock protein ssb1"/>
    <property type="match status" value="1"/>
</dbReference>
<dbReference type="Pfam" id="PF00012">
    <property type="entry name" value="HSP70"/>
    <property type="match status" value="2"/>
</dbReference>
<feature type="compositionally biased region" description="Gly residues" evidence="5">
    <location>
        <begin position="519"/>
        <end position="537"/>
    </location>
</feature>
<evidence type="ECO:0000256" key="5">
    <source>
        <dbReference type="SAM" id="MobiDB-lite"/>
    </source>
</evidence>
<evidence type="ECO:0000313" key="7">
    <source>
        <dbReference type="Proteomes" id="UP001165080"/>
    </source>
</evidence>
<comment type="caution">
    <text evidence="6">The sequence shown here is derived from an EMBL/GenBank/DDBJ whole genome shotgun (WGS) entry which is preliminary data.</text>
</comment>
<feature type="region of interest" description="Disordered" evidence="5">
    <location>
        <begin position="503"/>
        <end position="598"/>
    </location>
</feature>
<reference evidence="6 7" key="1">
    <citation type="journal article" date="2023" name="Commun. Biol.">
        <title>Reorganization of the ancestral sex-determining regions during the evolution of trioecy in Pleodorina starrii.</title>
        <authorList>
            <person name="Takahashi K."/>
            <person name="Suzuki S."/>
            <person name="Kawai-Toyooka H."/>
            <person name="Yamamoto K."/>
            <person name="Hamaji T."/>
            <person name="Ootsuki R."/>
            <person name="Yamaguchi H."/>
            <person name="Kawachi M."/>
            <person name="Higashiyama T."/>
            <person name="Nozaki H."/>
        </authorList>
    </citation>
    <scope>NUCLEOTIDE SEQUENCE [LARGE SCALE GENOMIC DNA]</scope>
    <source>
        <strain evidence="6 7">NIES-4479</strain>
    </source>
</reference>
<protein>
    <submittedName>
        <fullName evidence="6">Uncharacterized protein</fullName>
    </submittedName>
</protein>
<gene>
    <name evidence="6" type="primary">PLESTBF000748</name>
    <name evidence="6" type="ORF">PLESTB_001539400</name>
</gene>
<dbReference type="Gene3D" id="3.30.420.40">
    <property type="match status" value="4"/>
</dbReference>
<evidence type="ECO:0000256" key="4">
    <source>
        <dbReference type="RuleBase" id="RU003322"/>
    </source>
</evidence>
<dbReference type="InterPro" id="IPR043129">
    <property type="entry name" value="ATPase_NBD"/>
</dbReference>
<dbReference type="InterPro" id="IPR013126">
    <property type="entry name" value="Hsp_70_fam"/>
</dbReference>
<dbReference type="PRINTS" id="PR00301">
    <property type="entry name" value="HEATSHOCK70"/>
</dbReference>
<evidence type="ECO:0000256" key="2">
    <source>
        <dbReference type="ARBA" id="ARBA00022741"/>
    </source>
</evidence>
<accession>A0A9W6F8Q4</accession>
<sequence length="598" mass="64607">MQRQARSLNHRGWPCEGQQPWRLRQQPRITAGRRLAVLVHAKLRDFQREVVVGIDLGTTNSAVAFIEGGKPKCIPNADGETITPSVVSVLKDGEVVVGRRAQRQAVLHPQTTYYSVKRLIGRRYDDPAVQEEAARLPYKVSCDEDGSVVLDCPNVGPGYLYPEEVSAQVISQLVADAAAYTRGKVTKAVVAVPAYFDDRQREATIAAGKLAGLETVRLLREPVAAALAYGLDLRTDAVVLVFDLGGGTYDVSLLEVGNGTVEVLSTGGDAHLGGDDWDAAICRWLERTYLRPAGLDPATDPRLRANLRALAQAAKHSLSDSEEVVLRMPVGGPGGGPLEARLTRTQLDEELSEKLWRRCRLPLDQACWQAGVDLNEVVGGHEALKEQLRNRGVPAWKIEAMQPEIRPRRRAPLSSLLLVGGATRMPAVGRFLTNMTGLQPLEAALDPDEAVALGAAVQAGILQGEISNLMVMDQWQASLMRALAKLQLQADPRVRQRLEQQYSLEDEGESALDEAAAGGEEGVSGSGDGDGEAGVGSGRRKQVPKRQRRRQQQKQQKQQQEKLEQQQRVRAGGGEGGQGSADVDTAAAAAAEPASMDA</sequence>
<dbReference type="SUPFAM" id="SSF53067">
    <property type="entry name" value="Actin-like ATPase domain"/>
    <property type="match status" value="2"/>
</dbReference>
<dbReference type="Proteomes" id="UP001165080">
    <property type="component" value="Unassembled WGS sequence"/>
</dbReference>
<feature type="compositionally biased region" description="Basic residues" evidence="5">
    <location>
        <begin position="538"/>
        <end position="552"/>
    </location>
</feature>
<name>A0A9W6F8Q4_9CHLO</name>
<feature type="compositionally biased region" description="Low complexity" evidence="5">
    <location>
        <begin position="580"/>
        <end position="598"/>
    </location>
</feature>
<dbReference type="EMBL" id="BRXU01000030">
    <property type="protein sequence ID" value="GLC59821.1"/>
    <property type="molecule type" value="Genomic_DNA"/>
</dbReference>
<dbReference type="GO" id="GO:0005788">
    <property type="term" value="C:endoplasmic reticulum lumen"/>
    <property type="evidence" value="ECO:0007669"/>
    <property type="project" value="UniProtKB-SubCell"/>
</dbReference>
<dbReference type="FunFam" id="3.90.640.10:FF:000003">
    <property type="entry name" value="Molecular chaperone DnaK"/>
    <property type="match status" value="1"/>
</dbReference>
<dbReference type="AlphaFoldDB" id="A0A9W6F8Q4"/>
<dbReference type="GO" id="GO:0005524">
    <property type="term" value="F:ATP binding"/>
    <property type="evidence" value="ECO:0007669"/>
    <property type="project" value="UniProtKB-KW"/>
</dbReference>
<dbReference type="GO" id="GO:0140662">
    <property type="term" value="F:ATP-dependent protein folding chaperone"/>
    <property type="evidence" value="ECO:0007669"/>
    <property type="project" value="InterPro"/>
</dbReference>
<organism evidence="6 7">
    <name type="scientific">Pleodorina starrii</name>
    <dbReference type="NCBI Taxonomy" id="330485"/>
    <lineage>
        <taxon>Eukaryota</taxon>
        <taxon>Viridiplantae</taxon>
        <taxon>Chlorophyta</taxon>
        <taxon>core chlorophytes</taxon>
        <taxon>Chlorophyceae</taxon>
        <taxon>CS clade</taxon>
        <taxon>Chlamydomonadales</taxon>
        <taxon>Volvocaceae</taxon>
        <taxon>Pleodorina</taxon>
    </lineage>
</organism>
<dbReference type="Gene3D" id="3.30.30.30">
    <property type="match status" value="1"/>
</dbReference>
<dbReference type="Gene3D" id="3.90.640.10">
    <property type="entry name" value="Actin, Chain A, domain 4"/>
    <property type="match status" value="1"/>
</dbReference>
<dbReference type="InterPro" id="IPR018181">
    <property type="entry name" value="Heat_shock_70_CS"/>
</dbReference>
<keyword evidence="7" id="KW-1185">Reference proteome</keyword>
<comment type="subcellular location">
    <subcellularLocation>
        <location evidence="1">Endoplasmic reticulum lumen</location>
    </subcellularLocation>
</comment>
<evidence type="ECO:0000256" key="3">
    <source>
        <dbReference type="ARBA" id="ARBA00022840"/>
    </source>
</evidence>
<keyword evidence="2 4" id="KW-0547">Nucleotide-binding</keyword>
<comment type="similarity">
    <text evidence="4">Belongs to the heat shock protein 70 family.</text>
</comment>
<dbReference type="PROSITE" id="PS00329">
    <property type="entry name" value="HSP70_2"/>
    <property type="match status" value="1"/>
</dbReference>
<dbReference type="PROSITE" id="PS01036">
    <property type="entry name" value="HSP70_3"/>
    <property type="match status" value="1"/>
</dbReference>
<evidence type="ECO:0000313" key="6">
    <source>
        <dbReference type="EMBL" id="GLC59821.1"/>
    </source>
</evidence>